<evidence type="ECO:0000313" key="12">
    <source>
        <dbReference type="Proteomes" id="UP000309550"/>
    </source>
</evidence>
<keyword evidence="3" id="KW-0813">Transport</keyword>
<keyword evidence="8 10" id="KW-1133">Transmembrane helix</keyword>
<accession>A0A5S3Q458</accession>
<evidence type="ECO:0000256" key="10">
    <source>
        <dbReference type="SAM" id="Phobius"/>
    </source>
</evidence>
<feature type="transmembrane region" description="Helical" evidence="10">
    <location>
        <begin position="18"/>
        <end position="37"/>
    </location>
</feature>
<gene>
    <name evidence="11" type="ORF">FDT80_15770</name>
</gene>
<evidence type="ECO:0000256" key="3">
    <source>
        <dbReference type="ARBA" id="ARBA00022448"/>
    </source>
</evidence>
<dbReference type="Pfam" id="PF04612">
    <property type="entry name" value="T2SSM"/>
    <property type="match status" value="1"/>
</dbReference>
<dbReference type="EMBL" id="VANS01000004">
    <property type="protein sequence ID" value="TMM51311.1"/>
    <property type="molecule type" value="Genomic_DNA"/>
</dbReference>
<keyword evidence="6 10" id="KW-0812">Transmembrane</keyword>
<dbReference type="InterPro" id="IPR007690">
    <property type="entry name" value="T2SS_GspM"/>
</dbReference>
<dbReference type="GO" id="GO:0015627">
    <property type="term" value="C:type II protein secretion system complex"/>
    <property type="evidence" value="ECO:0007669"/>
    <property type="project" value="InterPro"/>
</dbReference>
<evidence type="ECO:0000256" key="4">
    <source>
        <dbReference type="ARBA" id="ARBA00022475"/>
    </source>
</evidence>
<name>A0A5S3Q458_9RHOB</name>
<proteinExistence type="inferred from homology"/>
<keyword evidence="4" id="KW-1003">Cell membrane</keyword>
<keyword evidence="9 10" id="KW-0472">Membrane</keyword>
<dbReference type="GO" id="GO:0005886">
    <property type="term" value="C:plasma membrane"/>
    <property type="evidence" value="ECO:0007669"/>
    <property type="project" value="UniProtKB-SubCell"/>
</dbReference>
<comment type="similarity">
    <text evidence="2">Belongs to the GSP M family.</text>
</comment>
<protein>
    <submittedName>
        <fullName evidence="11">Type II secretion system protein M</fullName>
    </submittedName>
</protein>
<dbReference type="Gene3D" id="3.30.1360.100">
    <property type="entry name" value="General secretion pathway protein M, EpsM"/>
    <property type="match status" value="1"/>
</dbReference>
<dbReference type="Proteomes" id="UP000309550">
    <property type="component" value="Unassembled WGS sequence"/>
</dbReference>
<evidence type="ECO:0000256" key="5">
    <source>
        <dbReference type="ARBA" id="ARBA00022519"/>
    </source>
</evidence>
<keyword evidence="7" id="KW-0653">Protein transport</keyword>
<comment type="subcellular location">
    <subcellularLocation>
        <location evidence="1">Cell inner membrane</location>
        <topology evidence="1">Single-pass membrane protein</topology>
    </subcellularLocation>
</comment>
<evidence type="ECO:0000256" key="9">
    <source>
        <dbReference type="ARBA" id="ARBA00023136"/>
    </source>
</evidence>
<organism evidence="11 12">
    <name type="scientific">Sulfitobacter sabulilitoris</name>
    <dbReference type="NCBI Taxonomy" id="2562655"/>
    <lineage>
        <taxon>Bacteria</taxon>
        <taxon>Pseudomonadati</taxon>
        <taxon>Pseudomonadota</taxon>
        <taxon>Alphaproteobacteria</taxon>
        <taxon>Rhodobacterales</taxon>
        <taxon>Roseobacteraceae</taxon>
        <taxon>Sulfitobacter</taxon>
    </lineage>
</organism>
<dbReference type="RefSeq" id="WP_138663270.1">
    <property type="nucleotide sequence ID" value="NZ_VANS01000004.1"/>
</dbReference>
<evidence type="ECO:0000256" key="6">
    <source>
        <dbReference type="ARBA" id="ARBA00022692"/>
    </source>
</evidence>
<dbReference type="GO" id="GO:0015628">
    <property type="term" value="P:protein secretion by the type II secretion system"/>
    <property type="evidence" value="ECO:0007669"/>
    <property type="project" value="InterPro"/>
</dbReference>
<dbReference type="SUPFAM" id="SSF103054">
    <property type="entry name" value="General secretion pathway protein M, EpsM"/>
    <property type="match status" value="1"/>
</dbReference>
<keyword evidence="5" id="KW-0997">Cell inner membrane</keyword>
<evidence type="ECO:0000313" key="11">
    <source>
        <dbReference type="EMBL" id="TMM51311.1"/>
    </source>
</evidence>
<evidence type="ECO:0000256" key="2">
    <source>
        <dbReference type="ARBA" id="ARBA00010637"/>
    </source>
</evidence>
<comment type="caution">
    <text evidence="11">The sequence shown here is derived from an EMBL/GenBank/DDBJ whole genome shotgun (WGS) entry which is preliminary data.</text>
</comment>
<dbReference type="OrthoDB" id="7873424at2"/>
<keyword evidence="12" id="KW-1185">Reference proteome</keyword>
<evidence type="ECO:0000256" key="7">
    <source>
        <dbReference type="ARBA" id="ARBA00022927"/>
    </source>
</evidence>
<evidence type="ECO:0000256" key="8">
    <source>
        <dbReference type="ARBA" id="ARBA00022989"/>
    </source>
</evidence>
<dbReference type="AlphaFoldDB" id="A0A5S3Q458"/>
<dbReference type="InterPro" id="IPR023229">
    <property type="entry name" value="T2SS_M_periplasmic_sf"/>
</dbReference>
<sequence length="163" mass="17528">MNDRLIDLLLRRSPRERVLLALLVGVAVPVALVMGVMQPLAAKRAAAETAFADIQAAQIWVGARVAEQAALGPVGDRGPRAPIGSSGLEQSLIAARLRARLSELSNRVDGEVELRFDAVAFTDLMGWITATDRIWGYDIARLDLVPGADPGRVDAALRLTPQR</sequence>
<reference evidence="11 12" key="1">
    <citation type="submission" date="2019-05" db="EMBL/GenBank/DDBJ databases">
        <title>Sulfitobacter sabulilitoris sp. nov., isolated from a marine sand.</title>
        <authorList>
            <person name="Yoon J.-H."/>
        </authorList>
    </citation>
    <scope>NUCLEOTIDE SEQUENCE [LARGE SCALE GENOMIC DNA]</scope>
    <source>
        <strain evidence="11 12">HSMS-29</strain>
    </source>
</reference>
<evidence type="ECO:0000256" key="1">
    <source>
        <dbReference type="ARBA" id="ARBA00004377"/>
    </source>
</evidence>